<keyword evidence="3" id="KW-1185">Reference proteome</keyword>
<feature type="region of interest" description="Disordered" evidence="1">
    <location>
        <begin position="1"/>
        <end position="23"/>
    </location>
</feature>
<comment type="caution">
    <text evidence="2">The sequence shown here is derived from an EMBL/GenBank/DDBJ whole genome shotgun (WGS) entry which is preliminary data.</text>
</comment>
<evidence type="ECO:0000313" key="3">
    <source>
        <dbReference type="Proteomes" id="UP000187209"/>
    </source>
</evidence>
<name>A0A1R2CSV8_9CILI</name>
<sequence length="231" mass="28202">MSQQEYVEHSKLSEAKQMRKRADEDARLLSNRIALLKQEEQKAMKKIEETRRKAQEIIDARNRNLEEQRKREEIRKQRENEENERMEENRKNRERLKKIKDQSNMYRINKAYVDVQSIKTTKEKNLKTIEEMKNFDLSQKIMTKNSIKQQQREAEERRKRILDEKREKARQENEKKIEEENRLRREREEEVARMEQEELELIQRLQNTQLLQKSAYEDLENALAGSIGFPQ</sequence>
<proteinExistence type="predicted"/>
<feature type="compositionally biased region" description="Basic and acidic residues" evidence="1">
    <location>
        <begin position="62"/>
        <end position="80"/>
    </location>
</feature>
<organism evidence="2 3">
    <name type="scientific">Stentor coeruleus</name>
    <dbReference type="NCBI Taxonomy" id="5963"/>
    <lineage>
        <taxon>Eukaryota</taxon>
        <taxon>Sar</taxon>
        <taxon>Alveolata</taxon>
        <taxon>Ciliophora</taxon>
        <taxon>Postciliodesmatophora</taxon>
        <taxon>Heterotrichea</taxon>
        <taxon>Heterotrichida</taxon>
        <taxon>Stentoridae</taxon>
        <taxon>Stentor</taxon>
    </lineage>
</organism>
<dbReference type="Proteomes" id="UP000187209">
    <property type="component" value="Unassembled WGS sequence"/>
</dbReference>
<accession>A0A1R2CSV8</accession>
<gene>
    <name evidence="2" type="ORF">SteCoe_5194</name>
</gene>
<dbReference type="EMBL" id="MPUH01000068">
    <property type="protein sequence ID" value="OMJ92097.1"/>
    <property type="molecule type" value="Genomic_DNA"/>
</dbReference>
<feature type="region of interest" description="Disordered" evidence="1">
    <location>
        <begin position="142"/>
        <end position="189"/>
    </location>
</feature>
<feature type="compositionally biased region" description="Basic and acidic residues" evidence="1">
    <location>
        <begin position="150"/>
        <end position="189"/>
    </location>
</feature>
<dbReference type="PANTHER" id="PTHR37473:SF1">
    <property type="entry name" value="EF-HAND DOMAIN-CONTAINING PROTEIN"/>
    <property type="match status" value="1"/>
</dbReference>
<dbReference type="AlphaFoldDB" id="A0A1R2CSV8"/>
<reference evidence="2 3" key="1">
    <citation type="submission" date="2016-11" db="EMBL/GenBank/DDBJ databases">
        <title>The macronuclear genome of Stentor coeruleus: a giant cell with tiny introns.</title>
        <authorList>
            <person name="Slabodnick M."/>
            <person name="Ruby J.G."/>
            <person name="Reiff S.B."/>
            <person name="Swart E.C."/>
            <person name="Gosai S."/>
            <person name="Prabakaran S."/>
            <person name="Witkowska E."/>
            <person name="Larue G.E."/>
            <person name="Fisher S."/>
            <person name="Freeman R.M."/>
            <person name="Gunawardena J."/>
            <person name="Chu W."/>
            <person name="Stover N.A."/>
            <person name="Gregory B.D."/>
            <person name="Nowacki M."/>
            <person name="Derisi J."/>
            <person name="Roy S.W."/>
            <person name="Marshall W.F."/>
            <person name="Sood P."/>
        </authorList>
    </citation>
    <scope>NUCLEOTIDE SEQUENCE [LARGE SCALE GENOMIC DNA]</scope>
    <source>
        <strain evidence="2">WM001</strain>
    </source>
</reference>
<dbReference type="OrthoDB" id="438330at2759"/>
<evidence type="ECO:0000313" key="2">
    <source>
        <dbReference type="EMBL" id="OMJ92097.1"/>
    </source>
</evidence>
<protein>
    <submittedName>
        <fullName evidence="2">Uncharacterized protein</fullName>
    </submittedName>
</protein>
<evidence type="ECO:0000256" key="1">
    <source>
        <dbReference type="SAM" id="MobiDB-lite"/>
    </source>
</evidence>
<feature type="region of interest" description="Disordered" evidence="1">
    <location>
        <begin position="62"/>
        <end position="93"/>
    </location>
</feature>
<dbReference type="PANTHER" id="PTHR37473">
    <property type="entry name" value="EF-HAND DOMAIN-CONTAINING PROTEIN"/>
    <property type="match status" value="1"/>
</dbReference>